<reference evidence="3" key="1">
    <citation type="submission" date="2016-02" db="EMBL/GenBank/DDBJ databases">
        <authorList>
            <person name="Schultz-Johansen M."/>
            <person name="Glaring M.A."/>
            <person name="Bech P.K."/>
            <person name="Stougaard P."/>
        </authorList>
    </citation>
    <scope>NUCLEOTIDE SEQUENCE [LARGE SCALE GENOMIC DNA]</scope>
    <source>
        <strain evidence="3">S66</strain>
    </source>
</reference>
<dbReference type="GO" id="GO:0003677">
    <property type="term" value="F:DNA binding"/>
    <property type="evidence" value="ECO:0007669"/>
    <property type="project" value="InterPro"/>
</dbReference>
<dbReference type="CDD" id="cd00093">
    <property type="entry name" value="HTH_XRE"/>
    <property type="match status" value="1"/>
</dbReference>
<dbReference type="InterPro" id="IPR010982">
    <property type="entry name" value="Lambda_DNA-bd_dom_sf"/>
</dbReference>
<dbReference type="Pfam" id="PF01381">
    <property type="entry name" value="HTH_3"/>
    <property type="match status" value="1"/>
</dbReference>
<dbReference type="OrthoDB" id="6386941at2"/>
<sequence length="88" mass="10082">MSRRKQFSGVQLKALRKEAGFTQGELAIRIGISRETVSAIENEKPETMSNIGVEIISKWWTVCRQKASQQTRETFFSSIMDYFGFNLS</sequence>
<dbReference type="AlphaFoldDB" id="A0A148KMR7"/>
<evidence type="ECO:0000313" key="2">
    <source>
        <dbReference type="EMBL" id="KXI27613.1"/>
    </source>
</evidence>
<dbReference type="EMBL" id="LSNE01000009">
    <property type="protein sequence ID" value="KXI27613.1"/>
    <property type="molecule type" value="Genomic_DNA"/>
</dbReference>
<accession>A0A148KMR7</accession>
<dbReference type="Gene3D" id="1.10.260.40">
    <property type="entry name" value="lambda repressor-like DNA-binding domains"/>
    <property type="match status" value="1"/>
</dbReference>
<dbReference type="STRING" id="1799789.AX660_18805"/>
<organism evidence="2 3">
    <name type="scientific">Paraglaciecola hydrolytica</name>
    <dbReference type="NCBI Taxonomy" id="1799789"/>
    <lineage>
        <taxon>Bacteria</taxon>
        <taxon>Pseudomonadati</taxon>
        <taxon>Pseudomonadota</taxon>
        <taxon>Gammaproteobacteria</taxon>
        <taxon>Alteromonadales</taxon>
        <taxon>Alteromonadaceae</taxon>
        <taxon>Paraglaciecola</taxon>
    </lineage>
</organism>
<name>A0A148KMR7_9ALTE</name>
<evidence type="ECO:0000313" key="3">
    <source>
        <dbReference type="Proteomes" id="UP000070299"/>
    </source>
</evidence>
<comment type="caution">
    <text evidence="2">The sequence shown here is derived from an EMBL/GenBank/DDBJ whole genome shotgun (WGS) entry which is preliminary data.</text>
</comment>
<dbReference type="SUPFAM" id="SSF47413">
    <property type="entry name" value="lambda repressor-like DNA-binding domains"/>
    <property type="match status" value="1"/>
</dbReference>
<dbReference type="Proteomes" id="UP000070299">
    <property type="component" value="Unassembled WGS sequence"/>
</dbReference>
<dbReference type="SMART" id="SM00530">
    <property type="entry name" value="HTH_XRE"/>
    <property type="match status" value="1"/>
</dbReference>
<proteinExistence type="predicted"/>
<protein>
    <submittedName>
        <fullName evidence="2">XRE family transcriptional regulator</fullName>
    </submittedName>
</protein>
<gene>
    <name evidence="2" type="ORF">AX660_18805</name>
</gene>
<dbReference type="InterPro" id="IPR001387">
    <property type="entry name" value="Cro/C1-type_HTH"/>
</dbReference>
<keyword evidence="3" id="KW-1185">Reference proteome</keyword>
<dbReference type="PROSITE" id="PS50943">
    <property type="entry name" value="HTH_CROC1"/>
    <property type="match status" value="1"/>
</dbReference>
<evidence type="ECO:0000259" key="1">
    <source>
        <dbReference type="PROSITE" id="PS50943"/>
    </source>
</evidence>
<feature type="domain" description="HTH cro/C1-type" evidence="1">
    <location>
        <begin position="12"/>
        <end position="44"/>
    </location>
</feature>
<dbReference type="RefSeq" id="WP_068378769.1">
    <property type="nucleotide sequence ID" value="NZ_LSNE01000009.1"/>
</dbReference>